<comment type="similarity">
    <text evidence="1">Belongs to the BioY family.</text>
</comment>
<keyword evidence="1 2" id="KW-0472">Membrane</keyword>
<feature type="transmembrane region" description="Helical" evidence="2">
    <location>
        <begin position="51"/>
        <end position="75"/>
    </location>
</feature>
<keyword evidence="4" id="KW-1185">Reference proteome</keyword>
<feature type="transmembrane region" description="Helical" evidence="2">
    <location>
        <begin position="20"/>
        <end position="39"/>
    </location>
</feature>
<dbReference type="RefSeq" id="WP_179917908.1">
    <property type="nucleotide sequence ID" value="NZ_CP058909.1"/>
</dbReference>
<feature type="transmembrane region" description="Helical" evidence="2">
    <location>
        <begin position="95"/>
        <end position="115"/>
    </location>
</feature>
<gene>
    <name evidence="3" type="ORF">HZS54_14945</name>
</gene>
<evidence type="ECO:0000313" key="3">
    <source>
        <dbReference type="EMBL" id="QLH82840.1"/>
    </source>
</evidence>
<dbReference type="InterPro" id="IPR003784">
    <property type="entry name" value="BioY"/>
</dbReference>
<dbReference type="EMBL" id="CP058909">
    <property type="protein sequence ID" value="QLH82840.1"/>
    <property type="molecule type" value="Genomic_DNA"/>
</dbReference>
<dbReference type="GO" id="GO:0015225">
    <property type="term" value="F:biotin transmembrane transporter activity"/>
    <property type="evidence" value="ECO:0007669"/>
    <property type="project" value="UniProtKB-UniRule"/>
</dbReference>
<dbReference type="GeneID" id="56083912"/>
<dbReference type="PIRSF" id="PIRSF016661">
    <property type="entry name" value="BioY"/>
    <property type="match status" value="1"/>
</dbReference>
<keyword evidence="1" id="KW-1003">Cell membrane</keyword>
<proteinExistence type="inferred from homology"/>
<dbReference type="PANTHER" id="PTHR34295:SF1">
    <property type="entry name" value="BIOTIN TRANSPORTER BIOY"/>
    <property type="match status" value="1"/>
</dbReference>
<name>A0A7D5PF59_9EURY</name>
<keyword evidence="2" id="KW-1133">Transmembrane helix</keyword>
<evidence type="ECO:0000313" key="4">
    <source>
        <dbReference type="Proteomes" id="UP000509346"/>
    </source>
</evidence>
<keyword evidence="2" id="KW-0812">Transmembrane</keyword>
<feature type="transmembrane region" description="Helical" evidence="2">
    <location>
        <begin position="157"/>
        <end position="184"/>
    </location>
</feature>
<dbReference type="PANTHER" id="PTHR34295">
    <property type="entry name" value="BIOTIN TRANSPORTER BIOY"/>
    <property type="match status" value="1"/>
</dbReference>
<protein>
    <submittedName>
        <fullName evidence="3">Biotin transporter BioY</fullName>
    </submittedName>
</protein>
<keyword evidence="1" id="KW-0813">Transport</keyword>
<evidence type="ECO:0000256" key="1">
    <source>
        <dbReference type="PIRNR" id="PIRNR016661"/>
    </source>
</evidence>
<dbReference type="Gene3D" id="1.10.1760.20">
    <property type="match status" value="1"/>
</dbReference>
<accession>A0A7D5PF59</accession>
<organism evidence="3 4">
    <name type="scientific">Halosimplex pelagicum</name>
    <dbReference type="NCBI Taxonomy" id="869886"/>
    <lineage>
        <taxon>Archaea</taxon>
        <taxon>Methanobacteriati</taxon>
        <taxon>Methanobacteriota</taxon>
        <taxon>Stenosarchaea group</taxon>
        <taxon>Halobacteria</taxon>
        <taxon>Halobacteriales</taxon>
        <taxon>Haloarculaceae</taxon>
        <taxon>Halosimplex</taxon>
    </lineage>
</organism>
<comment type="subcellular location">
    <subcellularLocation>
        <location evidence="1">Cell membrane</location>
        <topology evidence="1">Multi-pass membrane protein</topology>
    </subcellularLocation>
</comment>
<dbReference type="KEGG" id="hpel:HZS54_14945"/>
<evidence type="ECO:0000256" key="2">
    <source>
        <dbReference type="SAM" id="Phobius"/>
    </source>
</evidence>
<dbReference type="Pfam" id="PF02632">
    <property type="entry name" value="BioY"/>
    <property type="match status" value="1"/>
</dbReference>
<dbReference type="AlphaFoldDB" id="A0A7D5PF59"/>
<dbReference type="Proteomes" id="UP000509346">
    <property type="component" value="Chromosome"/>
</dbReference>
<feature type="transmembrane region" description="Helical" evidence="2">
    <location>
        <begin position="127"/>
        <end position="151"/>
    </location>
</feature>
<sequence length="193" mass="19236">MAEEYESVELVADDTVRNLAGAAVLAALTAALAQLSIPIPSVGVPFSLQPFGPFFAGLLLGPLWGGFAMALYLVAGAAGAPVFSNGAAGIGYFGGRTGGFLVGFALSAVVVGAVAHRGVEPRAVADLSVPVELTAVAAGLVVVYAVGLPWMAEVLDISLGAAAGIMAPFAVPDVVKVFVTVAVVESGVVALRE</sequence>
<dbReference type="GO" id="GO:0005886">
    <property type="term" value="C:plasma membrane"/>
    <property type="evidence" value="ECO:0007669"/>
    <property type="project" value="UniProtKB-SubCell"/>
</dbReference>
<reference evidence="3 4" key="1">
    <citation type="submission" date="2020-07" db="EMBL/GenBank/DDBJ databases">
        <title>Halosimplex litoreum sp. nov. and Halosimplex rubrum sp. nov., isolated from different salt environments.</title>
        <authorList>
            <person name="Cui H."/>
        </authorList>
    </citation>
    <scope>NUCLEOTIDE SEQUENCE [LARGE SCALE GENOMIC DNA]</scope>
    <source>
        <strain evidence="3 4">R2</strain>
    </source>
</reference>